<feature type="domain" description="Putative DNA-binding" evidence="1">
    <location>
        <begin position="7"/>
        <end position="100"/>
    </location>
</feature>
<dbReference type="RefSeq" id="WP_045161723.1">
    <property type="nucleotide sequence ID" value="NZ_JYHV01000014.1"/>
</dbReference>
<organism evidence="2 3">
    <name type="scientific">Stutzerimonas stutzeri</name>
    <name type="common">Pseudomonas stutzeri</name>
    <dbReference type="NCBI Taxonomy" id="316"/>
    <lineage>
        <taxon>Bacteria</taxon>
        <taxon>Pseudomonadati</taxon>
        <taxon>Pseudomonadota</taxon>
        <taxon>Gammaproteobacteria</taxon>
        <taxon>Pseudomonadales</taxon>
        <taxon>Pseudomonadaceae</taxon>
        <taxon>Stutzerimonas</taxon>
    </lineage>
</organism>
<dbReference type="EMBL" id="JYHV01000014">
    <property type="protein sequence ID" value="KJH82904.1"/>
    <property type="molecule type" value="Genomic_DNA"/>
</dbReference>
<evidence type="ECO:0000259" key="1">
    <source>
        <dbReference type="Pfam" id="PF09836"/>
    </source>
</evidence>
<dbReference type="Gene3D" id="1.10.150.690">
    <property type="entry name" value="DUF2063"/>
    <property type="match status" value="1"/>
</dbReference>
<dbReference type="PATRIC" id="fig|316.101.peg.1458"/>
<dbReference type="Proteomes" id="UP000032487">
    <property type="component" value="Unassembled WGS sequence"/>
</dbReference>
<dbReference type="AlphaFoldDB" id="A0A0D9AQD8"/>
<reference evidence="2 3" key="1">
    <citation type="submission" date="2015-02" db="EMBL/GenBank/DDBJ databases">
        <title>Draft genome sequence of Pseudomonas stutzeri NT0128 isolated from wheat (Triticum turgidum) rhizosphere.</title>
        <authorList>
            <person name="Tovi N."/>
            <person name="Frenk S."/>
            <person name="Hadar Y."/>
            <person name="Minz D."/>
        </authorList>
    </citation>
    <scope>NUCLEOTIDE SEQUENCE [LARGE SCALE GENOMIC DNA]</scope>
    <source>
        <strain evidence="2 3">NT0128</strain>
    </source>
</reference>
<dbReference type="OrthoDB" id="4146344at2"/>
<evidence type="ECO:0000313" key="3">
    <source>
        <dbReference type="Proteomes" id="UP000032487"/>
    </source>
</evidence>
<dbReference type="InterPro" id="IPR018640">
    <property type="entry name" value="DUF2063"/>
</dbReference>
<proteinExistence type="predicted"/>
<sequence length="264" mass="28753">MSVSLGQFQDAFVEALQGVEPVDSNEAHGMIAALTAQPGFAVYRNTVMKGCVDALRANFPTVERLVGAEWFAAAAAHYVRRSPPVLAQLIEYGVGFADFLQSFEPARELPYLAGVARLDRLWIEAFSAAEQAPLTLSAFAAQAPEKLAELHLRPSAAARWQWFALPVFTIWRCNREQLDVPRSLVWQGEGAVLCRRDGRVVWQPLGAGGCAFLDACAARCRLDEASTLALQAQPDLDFNDLLARLFEAGVFAADPSGTTNNRGD</sequence>
<name>A0A0D9AQD8_STUST</name>
<accession>A0A0D9AQD8</accession>
<protein>
    <recommendedName>
        <fullName evidence="1">Putative DNA-binding domain-containing protein</fullName>
    </recommendedName>
</protein>
<comment type="caution">
    <text evidence="2">The sequence shown here is derived from an EMBL/GenBank/DDBJ whole genome shotgun (WGS) entry which is preliminary data.</text>
</comment>
<dbReference type="InterPro" id="IPR044922">
    <property type="entry name" value="DUF2063_N_sf"/>
</dbReference>
<dbReference type="Pfam" id="PF09836">
    <property type="entry name" value="DUF2063"/>
    <property type="match status" value="1"/>
</dbReference>
<evidence type="ECO:0000313" key="2">
    <source>
        <dbReference type="EMBL" id="KJH82904.1"/>
    </source>
</evidence>
<gene>
    <name evidence="2" type="ORF">UF78_08700</name>
</gene>